<dbReference type="InterPro" id="IPR001173">
    <property type="entry name" value="Glyco_trans_2-like"/>
</dbReference>
<dbReference type="SUPFAM" id="SSF53448">
    <property type="entry name" value="Nucleotide-diphospho-sugar transferases"/>
    <property type="match status" value="1"/>
</dbReference>
<dbReference type="GO" id="GO:0005886">
    <property type="term" value="C:plasma membrane"/>
    <property type="evidence" value="ECO:0007669"/>
    <property type="project" value="TreeGrafter"/>
</dbReference>
<dbReference type="Gene3D" id="3.90.550.10">
    <property type="entry name" value="Spore Coat Polysaccharide Biosynthesis Protein SpsA, Chain A"/>
    <property type="match status" value="1"/>
</dbReference>
<dbReference type="PANTHER" id="PTHR48090:SF1">
    <property type="entry name" value="PROPHAGE BACTOPRENOL GLUCOSYL TRANSFERASE HOMOLOG"/>
    <property type="match status" value="1"/>
</dbReference>
<evidence type="ECO:0000256" key="4">
    <source>
        <dbReference type="ARBA" id="ARBA00022692"/>
    </source>
</evidence>
<proteinExistence type="predicted"/>
<keyword evidence="5 7" id="KW-1133">Transmembrane helix</keyword>
<dbReference type="AlphaFoldDB" id="A0A9D2NQV7"/>
<reference evidence="9" key="2">
    <citation type="submission" date="2021-04" db="EMBL/GenBank/DDBJ databases">
        <authorList>
            <person name="Gilroy R."/>
        </authorList>
    </citation>
    <scope>NUCLEOTIDE SEQUENCE</scope>
    <source>
        <strain evidence="9">CHK187-11901</strain>
    </source>
</reference>
<keyword evidence="4 7" id="KW-0812">Transmembrane</keyword>
<evidence type="ECO:0000313" key="9">
    <source>
        <dbReference type="EMBL" id="HJC35660.1"/>
    </source>
</evidence>
<evidence type="ECO:0000313" key="10">
    <source>
        <dbReference type="Proteomes" id="UP000823896"/>
    </source>
</evidence>
<dbReference type="GO" id="GO:0016757">
    <property type="term" value="F:glycosyltransferase activity"/>
    <property type="evidence" value="ECO:0007669"/>
    <property type="project" value="UniProtKB-KW"/>
</dbReference>
<organism evidence="9 10">
    <name type="scientific">Candidatus Merdibacter merdavium</name>
    <dbReference type="NCBI Taxonomy" id="2838692"/>
    <lineage>
        <taxon>Bacteria</taxon>
        <taxon>Bacillati</taxon>
        <taxon>Bacillota</taxon>
        <taxon>Erysipelotrichia</taxon>
        <taxon>Erysipelotrichales</taxon>
        <taxon>Erysipelotrichaceae</taxon>
        <taxon>Merdibacter</taxon>
    </lineage>
</organism>
<keyword evidence="2" id="KW-0328">Glycosyltransferase</keyword>
<keyword evidence="3" id="KW-0808">Transferase</keyword>
<reference evidence="9" key="1">
    <citation type="journal article" date="2021" name="PeerJ">
        <title>Extensive microbial diversity within the chicken gut microbiome revealed by metagenomics and culture.</title>
        <authorList>
            <person name="Gilroy R."/>
            <person name="Ravi A."/>
            <person name="Getino M."/>
            <person name="Pursley I."/>
            <person name="Horton D.L."/>
            <person name="Alikhan N.F."/>
            <person name="Baker D."/>
            <person name="Gharbi K."/>
            <person name="Hall N."/>
            <person name="Watson M."/>
            <person name="Adriaenssens E.M."/>
            <person name="Foster-Nyarko E."/>
            <person name="Jarju S."/>
            <person name="Secka A."/>
            <person name="Antonio M."/>
            <person name="Oren A."/>
            <person name="Chaudhuri R.R."/>
            <person name="La Ragione R."/>
            <person name="Hildebrand F."/>
            <person name="Pallen M.J."/>
        </authorList>
    </citation>
    <scope>NUCLEOTIDE SEQUENCE</scope>
    <source>
        <strain evidence="9">CHK187-11901</strain>
    </source>
</reference>
<accession>A0A9D2NQV7</accession>
<evidence type="ECO:0000256" key="1">
    <source>
        <dbReference type="ARBA" id="ARBA00004141"/>
    </source>
</evidence>
<evidence type="ECO:0000256" key="3">
    <source>
        <dbReference type="ARBA" id="ARBA00022679"/>
    </source>
</evidence>
<dbReference type="Proteomes" id="UP000823896">
    <property type="component" value="Unassembled WGS sequence"/>
</dbReference>
<evidence type="ECO:0000256" key="7">
    <source>
        <dbReference type="SAM" id="Phobius"/>
    </source>
</evidence>
<feature type="domain" description="Glycosyltransferase 2-like" evidence="8">
    <location>
        <begin position="8"/>
        <end position="177"/>
    </location>
</feature>
<evidence type="ECO:0000256" key="2">
    <source>
        <dbReference type="ARBA" id="ARBA00022676"/>
    </source>
</evidence>
<dbReference type="Pfam" id="PF00535">
    <property type="entry name" value="Glycos_transf_2"/>
    <property type="match status" value="1"/>
</dbReference>
<protein>
    <submittedName>
        <fullName evidence="9">Glycosyltransferase family 2 protein</fullName>
    </submittedName>
</protein>
<evidence type="ECO:0000256" key="6">
    <source>
        <dbReference type="ARBA" id="ARBA00023136"/>
    </source>
</evidence>
<evidence type="ECO:0000256" key="5">
    <source>
        <dbReference type="ARBA" id="ARBA00022989"/>
    </source>
</evidence>
<dbReference type="InterPro" id="IPR050256">
    <property type="entry name" value="Glycosyltransferase_2"/>
</dbReference>
<evidence type="ECO:0000259" key="8">
    <source>
        <dbReference type="Pfam" id="PF00535"/>
    </source>
</evidence>
<comment type="caution">
    <text evidence="9">The sequence shown here is derived from an EMBL/GenBank/DDBJ whole genome shotgun (WGS) entry which is preliminary data.</text>
</comment>
<dbReference type="CDD" id="cd04187">
    <property type="entry name" value="DPM1_like_bac"/>
    <property type="match status" value="1"/>
</dbReference>
<keyword evidence="6 7" id="KW-0472">Membrane</keyword>
<dbReference type="InterPro" id="IPR029044">
    <property type="entry name" value="Nucleotide-diphossugar_trans"/>
</dbReference>
<dbReference type="EMBL" id="DWWM01000005">
    <property type="protein sequence ID" value="HJC35660.1"/>
    <property type="molecule type" value="Genomic_DNA"/>
</dbReference>
<name>A0A9D2NQV7_9FIRM</name>
<dbReference type="PANTHER" id="PTHR48090">
    <property type="entry name" value="UNDECAPRENYL-PHOSPHATE 4-DEOXY-4-FORMAMIDO-L-ARABINOSE TRANSFERASE-RELATED"/>
    <property type="match status" value="1"/>
</dbReference>
<sequence>MSAPILYLVIPCYNEEEVLPLTIQTLSVKMKQLIARQRIAENSRILFVNDGSKDKTWQLIKEAHEQESLCAGLDLTRNRGHQNALLAGLMSAMPYADITVSMDADLQDDIAVIDLFLDSYAQGHDIVYGVRSSREPDSWFKRTSAQLFYRLQHSMGVEAVYNHADCRLLSRQALQDLARFPEINLYLRGMIPLIGYQSDIVEYERQRRSAGTSKYPLKKMLAFAWDGITSFSVRPIRLVSLIGTIVFLISIATISYSVIRKCMGMTVDGWTFLSCSIWLLGGITLLGMGIIGEYIGKIYTEVKRRPRYLIREILNDPKPRAHD</sequence>
<gene>
    <name evidence="9" type="ORF">H9702_00820</name>
</gene>
<feature type="transmembrane region" description="Helical" evidence="7">
    <location>
        <begin position="238"/>
        <end position="259"/>
    </location>
</feature>
<feature type="transmembrane region" description="Helical" evidence="7">
    <location>
        <begin position="271"/>
        <end position="295"/>
    </location>
</feature>
<comment type="subcellular location">
    <subcellularLocation>
        <location evidence="1">Membrane</location>
        <topology evidence="1">Multi-pass membrane protein</topology>
    </subcellularLocation>
</comment>